<dbReference type="Proteomes" id="UP000234585">
    <property type="component" value="Unassembled WGS sequence"/>
</dbReference>
<dbReference type="EMBL" id="KZ559131">
    <property type="protein sequence ID" value="PLB39082.1"/>
    <property type="molecule type" value="Genomic_DNA"/>
</dbReference>
<sequence length="171" mass="18300">MRLLPVTVLGLVSVAAAANADAYTDAYANLKTWNDVMGDIPNCMKKTMNIFYKDGVVDKECGAPEKATDDCLCKPKIKEDISYIMTGVSDLDSAFKNACTHSEYTDNSNKLDGLDKRLKGLQSHCLAMSLEDSKDNSDPDNDSDSNSAGSLLPGVSKSMLVIGALVLPAVL</sequence>
<name>A0A2I2FEL4_ASPCN</name>
<evidence type="ECO:0000256" key="1">
    <source>
        <dbReference type="SAM" id="MobiDB-lite"/>
    </source>
</evidence>
<reference evidence="3 4" key="1">
    <citation type="submission" date="2017-12" db="EMBL/GenBank/DDBJ databases">
        <authorList>
            <consortium name="DOE Joint Genome Institute"/>
            <person name="Haridas S."/>
            <person name="Kjaerbolling I."/>
            <person name="Vesth T.C."/>
            <person name="Frisvad J.C."/>
            <person name="Nybo J.L."/>
            <person name="Theobald S."/>
            <person name="Kuo A."/>
            <person name="Bowyer P."/>
            <person name="Matsuda Y."/>
            <person name="Mondo S."/>
            <person name="Lyhne E.K."/>
            <person name="Kogle M.E."/>
            <person name="Clum A."/>
            <person name="Lipzen A."/>
            <person name="Salamov A."/>
            <person name="Ngan C.Y."/>
            <person name="Daum C."/>
            <person name="Chiniquy J."/>
            <person name="Barry K."/>
            <person name="LaButti K."/>
            <person name="Simmons B.A."/>
            <person name="Magnuson J.K."/>
            <person name="Mortensen U.H."/>
            <person name="Larsen T.O."/>
            <person name="Grigoriev I.V."/>
            <person name="Baker S.E."/>
            <person name="Andersen M.R."/>
            <person name="Nordberg H.P."/>
            <person name="Cantor M.N."/>
            <person name="Hua S.X."/>
        </authorList>
    </citation>
    <scope>NUCLEOTIDE SEQUENCE [LARGE SCALE GENOMIC DNA]</scope>
    <source>
        <strain evidence="3 4">CBS 102.13</strain>
    </source>
</reference>
<feature type="region of interest" description="Disordered" evidence="1">
    <location>
        <begin position="131"/>
        <end position="150"/>
    </location>
</feature>
<gene>
    <name evidence="3" type="ORF">BDW47DRAFT_103643</name>
</gene>
<feature type="signal peptide" evidence="2">
    <location>
        <begin position="1"/>
        <end position="17"/>
    </location>
</feature>
<evidence type="ECO:0000313" key="3">
    <source>
        <dbReference type="EMBL" id="PLB39082.1"/>
    </source>
</evidence>
<dbReference type="OrthoDB" id="4503746at2759"/>
<dbReference type="AlphaFoldDB" id="A0A2I2FEL4"/>
<evidence type="ECO:0000313" key="4">
    <source>
        <dbReference type="Proteomes" id="UP000234585"/>
    </source>
</evidence>
<keyword evidence="4" id="KW-1185">Reference proteome</keyword>
<dbReference type="RefSeq" id="XP_024673094.1">
    <property type="nucleotide sequence ID" value="XM_024812123.1"/>
</dbReference>
<proteinExistence type="predicted"/>
<feature type="chain" id="PRO_5014186573" evidence="2">
    <location>
        <begin position="18"/>
        <end position="171"/>
    </location>
</feature>
<protein>
    <submittedName>
        <fullName evidence="3">Uncharacterized protein</fullName>
    </submittedName>
</protein>
<accession>A0A2I2FEL4</accession>
<organism evidence="3 4">
    <name type="scientific">Aspergillus candidus</name>
    <dbReference type="NCBI Taxonomy" id="41067"/>
    <lineage>
        <taxon>Eukaryota</taxon>
        <taxon>Fungi</taxon>
        <taxon>Dikarya</taxon>
        <taxon>Ascomycota</taxon>
        <taxon>Pezizomycotina</taxon>
        <taxon>Eurotiomycetes</taxon>
        <taxon>Eurotiomycetidae</taxon>
        <taxon>Eurotiales</taxon>
        <taxon>Aspergillaceae</taxon>
        <taxon>Aspergillus</taxon>
        <taxon>Aspergillus subgen. Circumdati</taxon>
    </lineage>
</organism>
<keyword evidence="2" id="KW-0732">Signal</keyword>
<evidence type="ECO:0000256" key="2">
    <source>
        <dbReference type="SAM" id="SignalP"/>
    </source>
</evidence>
<dbReference type="GeneID" id="36519283"/>